<reference evidence="9" key="2">
    <citation type="journal article" date="2021" name="Data Brief">
        <title>Draft genome sequence data of the facultative, thermophilic, xylanolytic bacterium Paenibacillus sp. strain DA-C8.</title>
        <authorList>
            <person name="Chhe C."/>
            <person name="Uke A."/>
            <person name="Baramee S."/>
            <person name="Ungkulpasvich U."/>
            <person name="Tachaapaikoon C."/>
            <person name="Pason P."/>
            <person name="Waeonukul R."/>
            <person name="Ratanakhanokchai K."/>
            <person name="Kosugi A."/>
        </authorList>
    </citation>
    <scope>NUCLEOTIDE SEQUENCE</scope>
    <source>
        <strain evidence="9">DA-C8</strain>
    </source>
</reference>
<dbReference type="InterPro" id="IPR001764">
    <property type="entry name" value="Glyco_hydro_3_N"/>
</dbReference>
<dbReference type="GO" id="GO:0008422">
    <property type="term" value="F:beta-glucosidase activity"/>
    <property type="evidence" value="ECO:0007669"/>
    <property type="project" value="UniProtKB-EC"/>
</dbReference>
<dbReference type="InterPro" id="IPR026891">
    <property type="entry name" value="Fn3-like"/>
</dbReference>
<dbReference type="Proteomes" id="UP000654993">
    <property type="component" value="Unassembled WGS sequence"/>
</dbReference>
<dbReference type="SUPFAM" id="SSF52279">
    <property type="entry name" value="Beta-D-glucan exohydrolase, C-terminal domain"/>
    <property type="match status" value="1"/>
</dbReference>
<dbReference type="EMBL" id="BMAQ01000002">
    <property type="protein sequence ID" value="GFR36976.1"/>
    <property type="molecule type" value="Genomic_DNA"/>
</dbReference>
<dbReference type="Pfam" id="PF00933">
    <property type="entry name" value="Glyco_hydro_3"/>
    <property type="match status" value="1"/>
</dbReference>
<keyword evidence="10" id="KW-1185">Reference proteome</keyword>
<dbReference type="InterPro" id="IPR051915">
    <property type="entry name" value="Cellulose_Degrad_GH3"/>
</dbReference>
<dbReference type="Pfam" id="PF14310">
    <property type="entry name" value="Fn3-like"/>
    <property type="match status" value="1"/>
</dbReference>
<gene>
    <name evidence="9" type="ORF">PRECH8_02720</name>
</gene>
<evidence type="ECO:0000313" key="9">
    <source>
        <dbReference type="EMBL" id="GFR36976.1"/>
    </source>
</evidence>
<dbReference type="EC" id="3.2.1.21" evidence="3"/>
<evidence type="ECO:0000313" key="10">
    <source>
        <dbReference type="Proteomes" id="UP000654993"/>
    </source>
</evidence>
<dbReference type="Gene3D" id="3.20.20.300">
    <property type="entry name" value="Glycoside hydrolase, family 3, N-terminal domain"/>
    <property type="match status" value="1"/>
</dbReference>
<evidence type="ECO:0000259" key="8">
    <source>
        <dbReference type="SMART" id="SM01217"/>
    </source>
</evidence>
<evidence type="ECO:0000256" key="3">
    <source>
        <dbReference type="ARBA" id="ARBA00012744"/>
    </source>
</evidence>
<dbReference type="Pfam" id="PF01915">
    <property type="entry name" value="Glyco_hydro_3_C"/>
    <property type="match status" value="1"/>
</dbReference>
<dbReference type="InterPro" id="IPR013783">
    <property type="entry name" value="Ig-like_fold"/>
</dbReference>
<evidence type="ECO:0000256" key="2">
    <source>
        <dbReference type="ARBA" id="ARBA00005336"/>
    </source>
</evidence>
<feature type="domain" description="Fibronectin type III-like" evidence="8">
    <location>
        <begin position="644"/>
        <end position="713"/>
    </location>
</feature>
<dbReference type="RefSeq" id="WP_200965278.1">
    <property type="nucleotide sequence ID" value="NZ_BMAQ01000002.1"/>
</dbReference>
<comment type="caution">
    <text evidence="9">The sequence shown here is derived from an EMBL/GenBank/DDBJ whole genome shotgun (WGS) entry which is preliminary data.</text>
</comment>
<dbReference type="FunFam" id="2.60.40.10:FF:000495">
    <property type="entry name" value="Periplasmic beta-glucosidase"/>
    <property type="match status" value="1"/>
</dbReference>
<organism evidence="9 10">
    <name type="scientific">Insulibacter thermoxylanivorax</name>
    <dbReference type="NCBI Taxonomy" id="2749268"/>
    <lineage>
        <taxon>Bacteria</taxon>
        <taxon>Bacillati</taxon>
        <taxon>Bacillota</taxon>
        <taxon>Bacilli</taxon>
        <taxon>Bacillales</taxon>
        <taxon>Paenibacillaceae</taxon>
        <taxon>Insulibacter</taxon>
    </lineage>
</organism>
<evidence type="ECO:0000256" key="1">
    <source>
        <dbReference type="ARBA" id="ARBA00000448"/>
    </source>
</evidence>
<evidence type="ECO:0000256" key="4">
    <source>
        <dbReference type="ARBA" id="ARBA00022729"/>
    </source>
</evidence>
<dbReference type="InterPro" id="IPR036962">
    <property type="entry name" value="Glyco_hydro_3_N_sf"/>
</dbReference>
<dbReference type="PANTHER" id="PTHR30620">
    <property type="entry name" value="PERIPLASMIC BETA-GLUCOSIDASE-RELATED"/>
    <property type="match status" value="1"/>
</dbReference>
<dbReference type="FunFam" id="3.20.20.300:FF:000005">
    <property type="entry name" value="Periplasmic beta-glucosidase"/>
    <property type="match status" value="1"/>
</dbReference>
<dbReference type="AlphaFoldDB" id="A0A916QED8"/>
<protein>
    <recommendedName>
        <fullName evidence="3">beta-glucosidase</fullName>
        <ecNumber evidence="3">3.2.1.21</ecNumber>
    </recommendedName>
</protein>
<evidence type="ECO:0000256" key="5">
    <source>
        <dbReference type="ARBA" id="ARBA00022801"/>
    </source>
</evidence>
<evidence type="ECO:0000256" key="6">
    <source>
        <dbReference type="ARBA" id="ARBA00023295"/>
    </source>
</evidence>
<dbReference type="SMART" id="SM01217">
    <property type="entry name" value="Fn3_like"/>
    <property type="match status" value="1"/>
</dbReference>
<dbReference type="Gene3D" id="3.40.50.1700">
    <property type="entry name" value="Glycoside hydrolase family 3 C-terminal domain"/>
    <property type="match status" value="1"/>
</dbReference>
<comment type="similarity">
    <text evidence="2 7">Belongs to the glycosyl hydrolase 3 family.</text>
</comment>
<comment type="catalytic activity">
    <reaction evidence="1">
        <text>Hydrolysis of terminal, non-reducing beta-D-glucosyl residues with release of beta-D-glucose.</text>
        <dbReference type="EC" id="3.2.1.21"/>
    </reaction>
</comment>
<reference evidence="9" key="1">
    <citation type="submission" date="2020-08" db="EMBL/GenBank/DDBJ databases">
        <authorList>
            <person name="Uke A."/>
            <person name="Chhe C."/>
            <person name="Baramee S."/>
            <person name="Kosugi A."/>
        </authorList>
    </citation>
    <scope>NUCLEOTIDE SEQUENCE</scope>
    <source>
        <strain evidence="9">DA-C8</strain>
    </source>
</reference>
<accession>A0A916QED8</accession>
<name>A0A916QED8_9BACL</name>
<dbReference type="PANTHER" id="PTHR30620:SF16">
    <property type="entry name" value="LYSOSOMAL BETA GLUCOSIDASE"/>
    <property type="match status" value="1"/>
</dbReference>
<dbReference type="SUPFAM" id="SSF51445">
    <property type="entry name" value="(Trans)glycosidases"/>
    <property type="match status" value="1"/>
</dbReference>
<keyword evidence="5 7" id="KW-0378">Hydrolase</keyword>
<dbReference type="InterPro" id="IPR002772">
    <property type="entry name" value="Glyco_hydro_3_C"/>
</dbReference>
<dbReference type="InterPro" id="IPR019800">
    <property type="entry name" value="Glyco_hydro_3_AS"/>
</dbReference>
<dbReference type="InterPro" id="IPR036881">
    <property type="entry name" value="Glyco_hydro_3_C_sf"/>
</dbReference>
<dbReference type="InterPro" id="IPR017853">
    <property type="entry name" value="GH"/>
</dbReference>
<evidence type="ECO:0000256" key="7">
    <source>
        <dbReference type="RuleBase" id="RU361161"/>
    </source>
</evidence>
<dbReference type="PRINTS" id="PR00133">
    <property type="entry name" value="GLHYDRLASE3"/>
</dbReference>
<dbReference type="PROSITE" id="PS00775">
    <property type="entry name" value="GLYCOSYL_HYDROL_F3"/>
    <property type="match status" value="1"/>
</dbReference>
<keyword evidence="4" id="KW-0732">Signal</keyword>
<dbReference type="GO" id="GO:0009251">
    <property type="term" value="P:glucan catabolic process"/>
    <property type="evidence" value="ECO:0007669"/>
    <property type="project" value="TreeGrafter"/>
</dbReference>
<proteinExistence type="inferred from homology"/>
<sequence>MGSRRWLTPEIKAKARSLVSQMTLEEKVGQMSQFDWGFHAINPDAGGEINELMKHMVERGLIGSLFNISGVEEANELQKKILKNSRLGIPMIIGRDVIHGYRTVFPIPLAMSSSWNPAVIEQAAAAASGEAAADGIHWVFAPMIDITRDPRWGRIAESPGEDPYLGGRIAEAWVRGAELKEWSAEKLSVASCPKHYAGYGFAEAGRDYNTVDVSDRVLREVILPPFRMAVEAGALSIMASFNELDGIPACANRYLLTTILREEWGFEGIVVSDYNALLELIVHGVAKDPKEAAELAIKAGTDMDMHSGFYFRYLPELVEEGRVDIQLIDQAVERILAVKIKLGLFDKPFIEPSLKSSVILSEEHISLARQAARESIVLLHNDNHTLPLSKEIQKLALIGPMMKNRRDQLGCWALDGREEDVVSLYEGITAKLSGSETEILYAEGCGIEDGTQEQLEQALAVIKQADAAVIAVGEALEMSGEGNSRAELDLPGKQRQLVEAASQLGKPLIVVLMTGRPLVIGWLEEHADAIVQAWHLGVQSGHALADVLFGDVNPSGRLPVTFPRSEGQIPIYYYRKNTGRPPGGMYTSRYIDMPAAPLYPFGFGLSYTEFTYQNLRLDKTRISGSETLTVTVDVTNAGERAGEEVVQLYIRDLTASVTQPLKRLKGFAKVKLEAGETKEVSFPITAEDLAIIGRSGEWAAEPGEFLVIAGPNAEEGLEAKFEYVE</sequence>
<dbReference type="Gene3D" id="2.60.40.10">
    <property type="entry name" value="Immunoglobulins"/>
    <property type="match status" value="1"/>
</dbReference>
<keyword evidence="6 7" id="KW-0326">Glycosidase</keyword>